<evidence type="ECO:0000313" key="2">
    <source>
        <dbReference type="EMBL" id="GEN77511.1"/>
    </source>
</evidence>
<dbReference type="OrthoDB" id="8434746at2"/>
<comment type="caution">
    <text evidence="2">The sequence shown here is derived from an EMBL/GenBank/DDBJ whole genome shotgun (WGS) entry which is preliminary data.</text>
</comment>
<dbReference type="Proteomes" id="UP000321863">
    <property type="component" value="Unassembled WGS sequence"/>
</dbReference>
<dbReference type="InterPro" id="IPR011646">
    <property type="entry name" value="KAP_P-loop"/>
</dbReference>
<dbReference type="RefSeq" id="WP_146943364.1">
    <property type="nucleotide sequence ID" value="NZ_BJYJ01000025.1"/>
</dbReference>
<gene>
    <name evidence="2" type="ORF">CHA01nite_32510</name>
</gene>
<dbReference type="EMBL" id="BJYJ01000025">
    <property type="protein sequence ID" value="GEN77511.1"/>
    <property type="molecule type" value="Genomic_DNA"/>
</dbReference>
<evidence type="ECO:0000259" key="1">
    <source>
        <dbReference type="Pfam" id="PF07693"/>
    </source>
</evidence>
<keyword evidence="3" id="KW-1185">Reference proteome</keyword>
<protein>
    <recommendedName>
        <fullName evidence="1">KAP NTPase domain-containing protein</fullName>
    </recommendedName>
</protein>
<reference evidence="2 3" key="1">
    <citation type="submission" date="2019-07" db="EMBL/GenBank/DDBJ databases">
        <title>Whole genome shotgun sequence of Chryseobacterium hagamense NBRC 105253.</title>
        <authorList>
            <person name="Hosoyama A."/>
            <person name="Uohara A."/>
            <person name="Ohji S."/>
            <person name="Ichikawa N."/>
        </authorList>
    </citation>
    <scope>NUCLEOTIDE SEQUENCE [LARGE SCALE GENOMIC DNA]</scope>
    <source>
        <strain evidence="2 3">NBRC 105253</strain>
    </source>
</reference>
<organism evidence="2 3">
    <name type="scientific">Chryseobacterium hagamense</name>
    <dbReference type="NCBI Taxonomy" id="395935"/>
    <lineage>
        <taxon>Bacteria</taxon>
        <taxon>Pseudomonadati</taxon>
        <taxon>Bacteroidota</taxon>
        <taxon>Flavobacteriia</taxon>
        <taxon>Flavobacteriales</taxon>
        <taxon>Weeksellaceae</taxon>
        <taxon>Chryseobacterium group</taxon>
        <taxon>Chryseobacterium</taxon>
    </lineage>
</organism>
<feature type="domain" description="KAP NTPase" evidence="1">
    <location>
        <begin position="51"/>
        <end position="238"/>
    </location>
</feature>
<dbReference type="AlphaFoldDB" id="A0A511YQP2"/>
<sequence>MSGEITIDLLKSENARSFLEGNIIHITEFLTVINHINDLIDLAKTDESKENLHKAITVLGSRGSGKTSFLLNAKKYYETNNEVSVLPIIDPTLIEEKGHVFLNVLSAISEAITKKLDDDVFNLEYNQQIKRQWHNKLMNLAHGIPSIDGIGSNNSDNWMDPEFVMDTGLAAVSASRNLMQNFNDLLDFSAQILKKNVFLLIFDDIDVDSSKGWAVLECIRKYFTSSKLIILLSGDMNLYSTVIRQKKWMNFGREILTYEGIEQGTGYNSKKINRFNDMVVELSSQYMLKIMPPKYRIHLTTISEKKRISRDISINVSHPALEKEESLDKVYNRILKKFGIVNPTQQEVYRTFLLSLPLRTQIQFLIKNIDDKNRDYNSIIDIFLGELQEKNVDTYTSKHSSKFINTIILDLLISNHRLLDVYQLQPITTDSNLNACLFSLNILLSSSINSKKNGKYLLFDYFIRIGYIRNILSIIPYATSNSSSNIVSPTIEDLCDKSGIYTDRVLRDITANLQSYIFGAINNPATQNTNHYIKLMGLEEIAKKGFTDRLDSVFSPVKTKSLLDKTIAYIPSFISSYSHRQATQVSYSIHILLATIGEILKRDQLIAADKIEHERMKEVVSALLNLSQMRAYPAPIFDRRNSVILQNDSVNDNPSLFDFLSDDFSDKGELDNFAEDILSWISSYEKIANPAEIPSHLLGKIYTRFYFALENINRDFNKSILLGEIFNYQIISFFNAIIVEDTLEQLQNTPKLSMDNTKLSSQLFLQNLKKLNSLPSEQKNCLSLSKWLLSCPLLTCYLDYSDNELVFRLVDYTGQNLENAMRISVYNQLNLVQISNSDAVKNAADIYQVFMEGDSTLANRGREKDLIKILKENDYPRKWFEDKGKPTNTQHNKQISTYLYTIFGKKDNSGKIRNFRRFLELNPSLWP</sequence>
<dbReference type="Pfam" id="PF07693">
    <property type="entry name" value="KAP_NTPase"/>
    <property type="match status" value="1"/>
</dbReference>
<name>A0A511YQP2_9FLAO</name>
<evidence type="ECO:0000313" key="3">
    <source>
        <dbReference type="Proteomes" id="UP000321863"/>
    </source>
</evidence>
<dbReference type="Gene3D" id="3.40.50.300">
    <property type="entry name" value="P-loop containing nucleotide triphosphate hydrolases"/>
    <property type="match status" value="1"/>
</dbReference>
<dbReference type="SUPFAM" id="SSF52540">
    <property type="entry name" value="P-loop containing nucleoside triphosphate hydrolases"/>
    <property type="match status" value="1"/>
</dbReference>
<dbReference type="InterPro" id="IPR027417">
    <property type="entry name" value="P-loop_NTPase"/>
</dbReference>
<proteinExistence type="predicted"/>
<accession>A0A511YQP2</accession>